<dbReference type="SUPFAM" id="SSF53474">
    <property type="entry name" value="alpha/beta-Hydrolases"/>
    <property type="match status" value="1"/>
</dbReference>
<keyword evidence="4" id="KW-1185">Reference proteome</keyword>
<dbReference type="RefSeq" id="WP_379051523.1">
    <property type="nucleotide sequence ID" value="NZ_JBHUIK010000002.1"/>
</dbReference>
<dbReference type="Pfam" id="PF12146">
    <property type="entry name" value="Hydrolase_4"/>
    <property type="match status" value="1"/>
</dbReference>
<protein>
    <submittedName>
        <fullName evidence="3">Alpha/beta hydrolase</fullName>
    </submittedName>
</protein>
<accession>A0ABW5BYV9</accession>
<feature type="transmembrane region" description="Helical" evidence="1">
    <location>
        <begin position="6"/>
        <end position="23"/>
    </location>
</feature>
<organism evidence="3 4">
    <name type="scientific">Metabacillus endolithicus</name>
    <dbReference type="NCBI Taxonomy" id="1535204"/>
    <lineage>
        <taxon>Bacteria</taxon>
        <taxon>Bacillati</taxon>
        <taxon>Bacillota</taxon>
        <taxon>Bacilli</taxon>
        <taxon>Bacillales</taxon>
        <taxon>Bacillaceae</taxon>
        <taxon>Metabacillus</taxon>
    </lineage>
</organism>
<evidence type="ECO:0000256" key="1">
    <source>
        <dbReference type="SAM" id="Phobius"/>
    </source>
</evidence>
<keyword evidence="1" id="KW-0472">Membrane</keyword>
<feature type="domain" description="Serine aminopeptidase S33" evidence="2">
    <location>
        <begin position="81"/>
        <end position="192"/>
    </location>
</feature>
<evidence type="ECO:0000313" key="4">
    <source>
        <dbReference type="Proteomes" id="UP001597318"/>
    </source>
</evidence>
<keyword evidence="1" id="KW-1133">Transmembrane helix</keyword>
<dbReference type="InterPro" id="IPR029058">
    <property type="entry name" value="AB_hydrolase_fold"/>
</dbReference>
<gene>
    <name evidence="3" type="ORF">ACFSKK_10700</name>
</gene>
<dbReference type="Proteomes" id="UP001597318">
    <property type="component" value="Unassembled WGS sequence"/>
</dbReference>
<dbReference type="Gene3D" id="3.40.50.1820">
    <property type="entry name" value="alpha/beta hydrolase"/>
    <property type="match status" value="1"/>
</dbReference>
<comment type="caution">
    <text evidence="3">The sequence shown here is derived from an EMBL/GenBank/DDBJ whole genome shotgun (WGS) entry which is preliminary data.</text>
</comment>
<keyword evidence="3" id="KW-0378">Hydrolase</keyword>
<dbReference type="PANTHER" id="PTHR43358">
    <property type="entry name" value="ALPHA/BETA-HYDROLASE"/>
    <property type="match status" value="1"/>
</dbReference>
<dbReference type="InterPro" id="IPR052920">
    <property type="entry name" value="DNA-binding_regulatory"/>
</dbReference>
<dbReference type="PANTHER" id="PTHR43358:SF5">
    <property type="entry name" value="EXPORTED PROTEIN"/>
    <property type="match status" value="1"/>
</dbReference>
<evidence type="ECO:0000313" key="3">
    <source>
        <dbReference type="EMBL" id="MFD2214150.1"/>
    </source>
</evidence>
<dbReference type="EMBL" id="JBHUIK010000002">
    <property type="protein sequence ID" value="MFD2214150.1"/>
    <property type="molecule type" value="Genomic_DNA"/>
</dbReference>
<name>A0ABW5BYV9_9BACI</name>
<keyword evidence="1" id="KW-0812">Transmembrane</keyword>
<evidence type="ECO:0000259" key="2">
    <source>
        <dbReference type="Pfam" id="PF12146"/>
    </source>
</evidence>
<proteinExistence type="predicted"/>
<reference evidence="4" key="1">
    <citation type="journal article" date="2019" name="Int. J. Syst. Evol. Microbiol.">
        <title>The Global Catalogue of Microorganisms (GCM) 10K type strain sequencing project: providing services to taxonomists for standard genome sequencing and annotation.</title>
        <authorList>
            <consortium name="The Broad Institute Genomics Platform"/>
            <consortium name="The Broad Institute Genome Sequencing Center for Infectious Disease"/>
            <person name="Wu L."/>
            <person name="Ma J."/>
        </authorList>
    </citation>
    <scope>NUCLEOTIDE SEQUENCE [LARGE SCALE GENOMIC DNA]</scope>
    <source>
        <strain evidence="4">CGMCC 1.15474</strain>
    </source>
</reference>
<dbReference type="GO" id="GO:0016787">
    <property type="term" value="F:hydrolase activity"/>
    <property type="evidence" value="ECO:0007669"/>
    <property type="project" value="UniProtKB-KW"/>
</dbReference>
<sequence>MKKIFATILIILSYVLIVGFFFTNKMMYIKKKKDEDIINRETKYGFYHQKDFDSLDKRDFSITSQFGYQIKGALYEPHHTNRYIIICHGVTVNRLNSVKYMNLFIQKGWNVLIYDHRRHGESGGKTTSYGHYEKFDLQTVVNWLKNEVGESLILGIHGESMGAVTTLLYGGMVEDGADFYIADCPFSELEAQLLYRLKVEFNIPGFLVMPIAKPFVKLRDRYSLKDVSPLSIINNIHHPVLFIHSKDDDYIPVDMTKQLYDKKKGYRKLYIAEKGSHAMSYAENREKYSEVIDEFFEDIGVVSNVQLGPTGNSI</sequence>
<dbReference type="InterPro" id="IPR022742">
    <property type="entry name" value="Hydrolase_4"/>
</dbReference>